<dbReference type="GO" id="GO:0006303">
    <property type="term" value="P:double-strand break repair via nonhomologous end joining"/>
    <property type="evidence" value="ECO:0007669"/>
    <property type="project" value="TreeGrafter"/>
</dbReference>
<organism evidence="10">
    <name type="scientific">Capitella teleta</name>
    <name type="common">Polychaete worm</name>
    <dbReference type="NCBI Taxonomy" id="283909"/>
    <lineage>
        <taxon>Eukaryota</taxon>
        <taxon>Metazoa</taxon>
        <taxon>Spiralia</taxon>
        <taxon>Lophotrochozoa</taxon>
        <taxon>Annelida</taxon>
        <taxon>Polychaeta</taxon>
        <taxon>Sedentaria</taxon>
        <taxon>Scolecida</taxon>
        <taxon>Capitellidae</taxon>
        <taxon>Capitella</taxon>
    </lineage>
</organism>
<evidence type="ECO:0000256" key="3">
    <source>
        <dbReference type="ARBA" id="ARBA00022763"/>
    </source>
</evidence>
<dbReference type="Pfam" id="PF07522">
    <property type="entry name" value="DRMBL"/>
    <property type="match status" value="1"/>
</dbReference>
<keyword evidence="4" id="KW-0234">DNA repair</keyword>
<feature type="compositionally biased region" description="Basic residues" evidence="8">
    <location>
        <begin position="24"/>
        <end position="45"/>
    </location>
</feature>
<name>R7T410_CAPTE</name>
<dbReference type="FunFam" id="3.60.15.10:FF:000010">
    <property type="entry name" value="DNA cross-link repair 1A"/>
    <property type="match status" value="1"/>
</dbReference>
<proteinExistence type="inferred from homology"/>
<dbReference type="EnsemblMetazoa" id="CapteT226585">
    <property type="protein sequence ID" value="CapteP226585"/>
    <property type="gene ID" value="CapteG226585"/>
</dbReference>
<keyword evidence="3" id="KW-0227">DNA damage</keyword>
<evidence type="ECO:0000256" key="8">
    <source>
        <dbReference type="SAM" id="MobiDB-lite"/>
    </source>
</evidence>
<evidence type="ECO:0000256" key="5">
    <source>
        <dbReference type="ARBA" id="ARBA00023242"/>
    </source>
</evidence>
<reference evidence="10 12" key="2">
    <citation type="journal article" date="2013" name="Nature">
        <title>Insights into bilaterian evolution from three spiralian genomes.</title>
        <authorList>
            <person name="Simakov O."/>
            <person name="Marletaz F."/>
            <person name="Cho S.J."/>
            <person name="Edsinger-Gonzales E."/>
            <person name="Havlak P."/>
            <person name="Hellsten U."/>
            <person name="Kuo D.H."/>
            <person name="Larsson T."/>
            <person name="Lv J."/>
            <person name="Arendt D."/>
            <person name="Savage R."/>
            <person name="Osoegawa K."/>
            <person name="de Jong P."/>
            <person name="Grimwood J."/>
            <person name="Chapman J.A."/>
            <person name="Shapiro H."/>
            <person name="Aerts A."/>
            <person name="Otillar R.P."/>
            <person name="Terry A.Y."/>
            <person name="Boore J.L."/>
            <person name="Grigoriev I.V."/>
            <person name="Lindberg D.R."/>
            <person name="Seaver E.C."/>
            <person name="Weisblat D.A."/>
            <person name="Putnam N.H."/>
            <person name="Rokhsar D.S."/>
        </authorList>
    </citation>
    <scope>NUCLEOTIDE SEQUENCE</scope>
    <source>
        <strain evidence="10 12">I ESC-2004</strain>
    </source>
</reference>
<evidence type="ECO:0000256" key="1">
    <source>
        <dbReference type="ARBA" id="ARBA00004123"/>
    </source>
</evidence>
<dbReference type="HOGENOM" id="CLU_005260_2_1_1"/>
<dbReference type="OMA" id="EPLICIS"/>
<evidence type="ECO:0000256" key="6">
    <source>
        <dbReference type="ARBA" id="ARBA00069609"/>
    </source>
</evidence>
<reference evidence="11" key="3">
    <citation type="submission" date="2015-06" db="UniProtKB">
        <authorList>
            <consortium name="EnsemblMetazoa"/>
        </authorList>
    </citation>
    <scope>IDENTIFICATION</scope>
</reference>
<evidence type="ECO:0000313" key="12">
    <source>
        <dbReference type="Proteomes" id="UP000014760"/>
    </source>
</evidence>
<gene>
    <name evidence="10" type="ORF">CAPTEDRAFT_226585</name>
</gene>
<dbReference type="AlphaFoldDB" id="R7T410"/>
<reference evidence="12" key="1">
    <citation type="submission" date="2012-12" db="EMBL/GenBank/DDBJ databases">
        <authorList>
            <person name="Hellsten U."/>
            <person name="Grimwood J."/>
            <person name="Chapman J.A."/>
            <person name="Shapiro H."/>
            <person name="Aerts A."/>
            <person name="Otillar R.P."/>
            <person name="Terry A.Y."/>
            <person name="Boore J.L."/>
            <person name="Simakov O."/>
            <person name="Marletaz F."/>
            <person name="Cho S.-J."/>
            <person name="Edsinger-Gonzales E."/>
            <person name="Havlak P."/>
            <person name="Kuo D.-H."/>
            <person name="Larsson T."/>
            <person name="Lv J."/>
            <person name="Arendt D."/>
            <person name="Savage R."/>
            <person name="Osoegawa K."/>
            <person name="de Jong P."/>
            <person name="Lindberg D.R."/>
            <person name="Seaver E.C."/>
            <person name="Weisblat D.A."/>
            <person name="Putnam N.H."/>
            <person name="Grigoriev I.V."/>
            <person name="Rokhsar D.S."/>
        </authorList>
    </citation>
    <scope>NUCLEOTIDE SEQUENCE</scope>
    <source>
        <strain evidence="12">I ESC-2004</strain>
    </source>
</reference>
<keyword evidence="12" id="KW-1185">Reference proteome</keyword>
<feature type="compositionally biased region" description="Low complexity" evidence="8">
    <location>
        <begin position="262"/>
        <end position="273"/>
    </location>
</feature>
<dbReference type="EMBL" id="KB312243">
    <property type="protein sequence ID" value="ELT87607.1"/>
    <property type="molecule type" value="Genomic_DNA"/>
</dbReference>
<dbReference type="GO" id="GO:0003684">
    <property type="term" value="F:damaged DNA binding"/>
    <property type="evidence" value="ECO:0007669"/>
    <property type="project" value="TreeGrafter"/>
</dbReference>
<dbReference type="OrthoDB" id="6281774at2759"/>
<dbReference type="PANTHER" id="PTHR23240">
    <property type="entry name" value="DNA CROSS-LINK REPAIR PROTEIN PSO2/SNM1-RELATED"/>
    <property type="match status" value="1"/>
</dbReference>
<feature type="region of interest" description="Disordered" evidence="8">
    <location>
        <begin position="24"/>
        <end position="51"/>
    </location>
</feature>
<dbReference type="GO" id="GO:0005634">
    <property type="term" value="C:nucleus"/>
    <property type="evidence" value="ECO:0007669"/>
    <property type="project" value="UniProtKB-SubCell"/>
</dbReference>
<feature type="region of interest" description="Disordered" evidence="8">
    <location>
        <begin position="261"/>
        <end position="290"/>
    </location>
</feature>
<feature type="domain" description="Metallo-beta-lactamase" evidence="9">
    <location>
        <begin position="233"/>
        <end position="466"/>
    </location>
</feature>
<dbReference type="Gene3D" id="3.60.15.10">
    <property type="entry name" value="Ribonuclease Z/Hydroxyacylglutathione hydrolase-like"/>
    <property type="match status" value="1"/>
</dbReference>
<sequence>MNGKRSKICNDSDDDIWEYGKRKKTVPANQKKKKLTKEKLTKKNKQPSIATPSIRDCFSSPSKLKGHCPFCQMPFRCLPSVSSRSHTMECMDSPIIAIEECDNGVECHSENPAHYRKFRHSELASLRAGGPRKSGCRMEEAVKSQDVEFCEEISVKKPVQESCEISIEDDSKPSTSSEVSITQETDDIIQETDDIINTELISELSESFNSDSGASKTTLNVISDDVQNFESERNNIVEINEERKKIFVKDSNQTSLLSFFGSKNSKPSSNQNSAATQLKPLKTDNSGNKQPWTARIKKQCPFYKKIPGTSFTVDAFNYGAIPGCRAYFLSHFHYDHYGGLTKKFQQQIYCCKVTGNLVERKLGVASKRVRKLEMNTLYVIEGVEVTLLDANHCPGSVLFLFRLENGRSILHTGDFRANVDMESYPALQGVKISQLYLDTTYCDPNYAFPPQRDVIDFAVKLAEDFHRHQPNGLIVVGSYTIGKERIFLAIAEALSCKICITRDKQIVMECLDDPCVQRMLTREPSAVVHVLPMNHLRYDTLLEYLNKLKPRFDSVLALQPTGWSHSSGGGGGLDAIRPKRSQGNITIYGVPYSEHSSFLEMKRFVQFIRPEKIIPTVNNGSAESRQKMEKIFHSWFNEKCSPSKKMKQTGLKTWMAS</sequence>
<dbReference type="GO" id="GO:0035312">
    <property type="term" value="F:5'-3' DNA exonuclease activity"/>
    <property type="evidence" value="ECO:0007669"/>
    <property type="project" value="TreeGrafter"/>
</dbReference>
<dbReference type="EMBL" id="AMQN01003602">
    <property type="status" value="NOT_ANNOTATED_CDS"/>
    <property type="molecule type" value="Genomic_DNA"/>
</dbReference>
<dbReference type="SUPFAM" id="SSF56281">
    <property type="entry name" value="Metallo-hydrolase/oxidoreductase"/>
    <property type="match status" value="1"/>
</dbReference>
<dbReference type="InterPro" id="IPR001279">
    <property type="entry name" value="Metallo-B-lactamas"/>
</dbReference>
<evidence type="ECO:0000256" key="7">
    <source>
        <dbReference type="ARBA" id="ARBA00078423"/>
    </source>
</evidence>
<dbReference type="GO" id="GO:0036297">
    <property type="term" value="P:interstrand cross-link repair"/>
    <property type="evidence" value="ECO:0007669"/>
    <property type="project" value="TreeGrafter"/>
</dbReference>
<evidence type="ECO:0000313" key="10">
    <source>
        <dbReference type="EMBL" id="ELT87607.1"/>
    </source>
</evidence>
<dbReference type="STRING" id="283909.R7T410"/>
<dbReference type="FunFam" id="3.40.50.12650:FF:000001">
    <property type="entry name" value="DNA cross-link repair 1A"/>
    <property type="match status" value="1"/>
</dbReference>
<protein>
    <recommendedName>
        <fullName evidence="6">DNA cross-link repair 1A protein</fullName>
    </recommendedName>
    <alternativeName>
        <fullName evidence="7">SNM1 homolog A</fullName>
    </alternativeName>
</protein>
<comment type="similarity">
    <text evidence="2">Belongs to the DNA repair metallo-beta-lactamase (DRMBL) family.</text>
</comment>
<evidence type="ECO:0000313" key="11">
    <source>
        <dbReference type="EnsemblMetazoa" id="CapteP226585"/>
    </source>
</evidence>
<dbReference type="Gene3D" id="3.40.50.12650">
    <property type="match status" value="1"/>
</dbReference>
<evidence type="ECO:0000256" key="2">
    <source>
        <dbReference type="ARBA" id="ARBA00010304"/>
    </source>
</evidence>
<dbReference type="SMART" id="SM00849">
    <property type="entry name" value="Lactamase_B"/>
    <property type="match status" value="1"/>
</dbReference>
<dbReference type="InterPro" id="IPR036866">
    <property type="entry name" value="RibonucZ/Hydroxyglut_hydro"/>
</dbReference>
<comment type="subcellular location">
    <subcellularLocation>
        <location evidence="1">Nucleus</location>
    </subcellularLocation>
</comment>
<evidence type="ECO:0000256" key="4">
    <source>
        <dbReference type="ARBA" id="ARBA00023204"/>
    </source>
</evidence>
<accession>R7T410</accession>
<evidence type="ECO:0000259" key="9">
    <source>
        <dbReference type="SMART" id="SM00849"/>
    </source>
</evidence>
<keyword evidence="5" id="KW-0539">Nucleus</keyword>
<dbReference type="PANTHER" id="PTHR23240:SF6">
    <property type="entry name" value="DNA CROSS-LINK REPAIR 1A PROTEIN"/>
    <property type="match status" value="1"/>
</dbReference>
<dbReference type="CDD" id="cd16273">
    <property type="entry name" value="SNM1A-1C-like_MBL-fold"/>
    <property type="match status" value="1"/>
</dbReference>
<dbReference type="Proteomes" id="UP000014760">
    <property type="component" value="Unassembled WGS sequence"/>
</dbReference>
<dbReference type="InterPro" id="IPR011084">
    <property type="entry name" value="DRMBL"/>
</dbReference>